<evidence type="ECO:0000313" key="4">
    <source>
        <dbReference type="Proteomes" id="UP001243195"/>
    </source>
</evidence>
<feature type="chain" id="PRO_5043600203" evidence="2">
    <location>
        <begin position="23"/>
        <end position="608"/>
    </location>
</feature>
<accession>A0AAW8JJ43</accession>
<feature type="region of interest" description="Disordered" evidence="1">
    <location>
        <begin position="20"/>
        <end position="112"/>
    </location>
</feature>
<feature type="compositionally biased region" description="Polar residues" evidence="1">
    <location>
        <begin position="27"/>
        <end position="78"/>
    </location>
</feature>
<dbReference type="GeneID" id="84210728"/>
<name>A0AAW8JJ43_9GAMM</name>
<keyword evidence="3" id="KW-0378">Hydrolase</keyword>
<evidence type="ECO:0000256" key="2">
    <source>
        <dbReference type="SAM" id="SignalP"/>
    </source>
</evidence>
<comment type="caution">
    <text evidence="3">The sequence shown here is derived from an EMBL/GenBank/DDBJ whole genome shotgun (WGS) entry which is preliminary data.</text>
</comment>
<dbReference type="Proteomes" id="UP001243195">
    <property type="component" value="Unassembled WGS sequence"/>
</dbReference>
<proteinExistence type="predicted"/>
<dbReference type="EMBL" id="JAVIDA010000008">
    <property type="protein sequence ID" value="MDQ9071412.1"/>
    <property type="molecule type" value="Genomic_DNA"/>
</dbReference>
<keyword evidence="3" id="KW-0121">Carboxypeptidase</keyword>
<dbReference type="InterPro" id="IPR008969">
    <property type="entry name" value="CarboxyPept-like_regulatory"/>
</dbReference>
<protein>
    <submittedName>
        <fullName evidence="3">Carboxypeptidase-like regulatory domain-containing protein</fullName>
    </submittedName>
</protein>
<evidence type="ECO:0000313" key="3">
    <source>
        <dbReference type="EMBL" id="MDQ9071412.1"/>
    </source>
</evidence>
<reference evidence="3" key="1">
    <citation type="submission" date="2023-08" db="EMBL/GenBank/DDBJ databases">
        <title>Emergence of clinically-relevant ST2 carbapenem-resistant Acinetobacter baumannii strains in hospital sewages in Zhejiang, East of China.</title>
        <authorList>
            <person name="Kaichao C."/>
            <person name="Zhang R."/>
        </authorList>
    </citation>
    <scope>NUCLEOTIDE SEQUENCE</scope>
    <source>
        <strain evidence="3">M-SY-60</strain>
    </source>
</reference>
<feature type="signal peptide" evidence="2">
    <location>
        <begin position="1"/>
        <end position="22"/>
    </location>
</feature>
<sequence length="608" mass="65677">MKKNRFMLAILASSIISLTGCGGGGNSDSTSLVKDNDETQNTEINGNQTEGESEVDQNVNVGNGESTPEGSGSDNGALTGNTDNSGGNGSLPDVETGMKPEVSQPDVNQNLGQTTESNLTSLQKQMMVKVFDVNNILLKNVSVKILKNTVASANEGLKKYFVDSSSLPEASAFNYQTEWIADQSGKIEIEPLVAGQYFALIKMNQKTVITAISIASNDYLEGISLHPNVSCTDLSCSDVDGINALIGQFTGKVVSDNLPVANAQVSLAAGPKTNGAYVTAITDANGYFSLPINVATKLASVVENSTLKILAAGYETQELVVNVNASGSYANTFNLSKAYTASPTVLWHENFEADSKTRDSWLTYSTNAQVSWNRLDGPYSIINNAAGLLSFVATNDLSQGNISAPLEGNTSYWFGDAVTGNYGSAATKSSFGELESPSIDLSQYSKPLSLSFKTWWEIESVNPNQKGFDIMDVLISKDGGKTYFVLTRLNPLSDPQSSLALDHVPYTNAGYYLAPILTQQEPISLDEYVGQKDVRIKFRFNSVDQHYNYFRGWMLDDIKIEQTAGTFPLFEDYLKVQTDNSVFSAVSLAKSVLQVTLGDERWDSVPSR</sequence>
<dbReference type="GO" id="GO:0004180">
    <property type="term" value="F:carboxypeptidase activity"/>
    <property type="evidence" value="ECO:0007669"/>
    <property type="project" value="UniProtKB-KW"/>
</dbReference>
<dbReference type="AlphaFoldDB" id="A0AAW8JJ43"/>
<dbReference type="Gene3D" id="2.60.120.260">
    <property type="entry name" value="Galactose-binding domain-like"/>
    <property type="match status" value="1"/>
</dbReference>
<dbReference type="RefSeq" id="WP_004867378.1">
    <property type="nucleotide sequence ID" value="NZ_BBLI01000005.1"/>
</dbReference>
<organism evidence="3 4">
    <name type="scientific">Acinetobacter gerneri</name>
    <dbReference type="NCBI Taxonomy" id="202952"/>
    <lineage>
        <taxon>Bacteria</taxon>
        <taxon>Pseudomonadati</taxon>
        <taxon>Pseudomonadota</taxon>
        <taxon>Gammaproteobacteria</taxon>
        <taxon>Moraxellales</taxon>
        <taxon>Moraxellaceae</taxon>
        <taxon>Acinetobacter</taxon>
    </lineage>
</organism>
<gene>
    <name evidence="3" type="ORF">RFH51_08085</name>
</gene>
<dbReference type="PROSITE" id="PS51257">
    <property type="entry name" value="PROKAR_LIPOPROTEIN"/>
    <property type="match status" value="1"/>
</dbReference>
<dbReference type="Gene3D" id="2.60.40.1120">
    <property type="entry name" value="Carboxypeptidase-like, regulatory domain"/>
    <property type="match status" value="1"/>
</dbReference>
<keyword evidence="3" id="KW-0645">Protease</keyword>
<keyword evidence="2" id="KW-0732">Signal</keyword>
<evidence type="ECO:0000256" key="1">
    <source>
        <dbReference type="SAM" id="MobiDB-lite"/>
    </source>
</evidence>
<dbReference type="SUPFAM" id="SSF49464">
    <property type="entry name" value="Carboxypeptidase regulatory domain-like"/>
    <property type="match status" value="1"/>
</dbReference>